<gene>
    <name evidence="10" type="ORF">KUV50_12385</name>
</gene>
<reference evidence="10" key="1">
    <citation type="submission" date="2021-06" db="EMBL/GenBank/DDBJ databases">
        <title>44 bacteria genomes isolated from Dapeng, Shenzhen.</title>
        <authorList>
            <person name="Zheng W."/>
            <person name="Yu S."/>
            <person name="Huang Y."/>
        </authorList>
    </citation>
    <scope>NUCLEOTIDE SEQUENCE</scope>
    <source>
        <strain evidence="10">DP5N28-2</strain>
    </source>
</reference>
<dbReference type="GO" id="GO:0005886">
    <property type="term" value="C:plasma membrane"/>
    <property type="evidence" value="ECO:0007669"/>
    <property type="project" value="UniProtKB-SubCell"/>
</dbReference>
<evidence type="ECO:0000256" key="1">
    <source>
        <dbReference type="ARBA" id="ARBA00004651"/>
    </source>
</evidence>
<keyword evidence="5 8" id="KW-0812">Transmembrane</keyword>
<dbReference type="GO" id="GO:0010041">
    <property type="term" value="P:response to iron(III) ion"/>
    <property type="evidence" value="ECO:0007669"/>
    <property type="project" value="TreeGrafter"/>
</dbReference>
<protein>
    <submittedName>
        <fullName evidence="10">Glycosyltransferase family 39 protein</fullName>
        <ecNumber evidence="10">2.4.-.-</ecNumber>
    </submittedName>
</protein>
<keyword evidence="4 10" id="KW-0808">Transferase</keyword>
<keyword evidence="3 10" id="KW-0328">Glycosyltransferase</keyword>
<dbReference type="Pfam" id="PF13231">
    <property type="entry name" value="PMT_2"/>
    <property type="match status" value="1"/>
</dbReference>
<accession>A0A953HUZ1</accession>
<dbReference type="InterPro" id="IPR038731">
    <property type="entry name" value="RgtA/B/C-like"/>
</dbReference>
<keyword evidence="2" id="KW-1003">Cell membrane</keyword>
<feature type="transmembrane region" description="Helical" evidence="8">
    <location>
        <begin position="262"/>
        <end position="284"/>
    </location>
</feature>
<evidence type="ECO:0000259" key="9">
    <source>
        <dbReference type="Pfam" id="PF13231"/>
    </source>
</evidence>
<feature type="transmembrane region" description="Helical" evidence="8">
    <location>
        <begin position="113"/>
        <end position="132"/>
    </location>
</feature>
<feature type="transmembrane region" description="Helical" evidence="8">
    <location>
        <begin position="384"/>
        <end position="404"/>
    </location>
</feature>
<comment type="caution">
    <text evidence="10">The sequence shown here is derived from an EMBL/GenBank/DDBJ whole genome shotgun (WGS) entry which is preliminary data.</text>
</comment>
<evidence type="ECO:0000256" key="8">
    <source>
        <dbReference type="SAM" id="Phobius"/>
    </source>
</evidence>
<evidence type="ECO:0000256" key="3">
    <source>
        <dbReference type="ARBA" id="ARBA00022676"/>
    </source>
</evidence>
<feature type="domain" description="Glycosyltransferase RgtA/B/C/D-like" evidence="9">
    <location>
        <begin position="62"/>
        <end position="207"/>
    </location>
</feature>
<evidence type="ECO:0000256" key="6">
    <source>
        <dbReference type="ARBA" id="ARBA00022989"/>
    </source>
</evidence>
<dbReference type="PANTHER" id="PTHR33908:SF3">
    <property type="entry name" value="UNDECAPRENYL PHOSPHATE-ALPHA-4-AMINO-4-DEOXY-L-ARABINOSE ARABINOSYL TRANSFERASE"/>
    <property type="match status" value="1"/>
</dbReference>
<proteinExistence type="predicted"/>
<comment type="subcellular location">
    <subcellularLocation>
        <location evidence="1">Cell membrane</location>
        <topology evidence="1">Multi-pass membrane protein</topology>
    </subcellularLocation>
</comment>
<sequence>MKFPEKLYPFAILFVCIILFLPHLGILPVNIMEARNFITAREMLHDQHWILTTMNAEPRYEKPPLPTWITALSGAVFGLKNTGPLRFPAVLMAVLLACTFYYFGKKISNNARYALNSTLLLMTSFYILWAGRNGQWDIFTHAFMMGAIYQIYRLFTSENHRIGHALMAGLFLGFSFMSKGPVSLYALFLPFLIAWGWVYRFGASAKPNLRKLSLPIVLLVLVSLIISSWWYVYIYLFDTHEAQAITTKEVANWQSYQVKPFYYYWSFFIQSGVWTIAAFVSLLYPYLRKRVPNLKLYRFTLLWTLASVVLLSIVPEKKARYLLPVLIPLALNTGCYMEYLFRRYGPKMNSMEKIPVWGQFGLVGTLGIILPFAGYAVLQEHLTGYWLWFILLAIALPILGLLIFRALLKGQIDRGFYLTIAFMGTIVLFGFPLSDAMAVNPQYKGLSELHKWEDSTRLPVYEFKEASPELIWDYGAPLPVLYCQDTFSVPDQNKFGLLAFDILEEEVHTVFKDFHIKKIGHFDMNPRGPTQSGYNGRLYRDFYLISAQ</sequence>
<dbReference type="AlphaFoldDB" id="A0A953HUZ1"/>
<evidence type="ECO:0000256" key="7">
    <source>
        <dbReference type="ARBA" id="ARBA00023136"/>
    </source>
</evidence>
<feature type="transmembrane region" description="Helical" evidence="8">
    <location>
        <begin position="184"/>
        <end position="202"/>
    </location>
</feature>
<feature type="transmembrane region" description="Helical" evidence="8">
    <location>
        <begin position="360"/>
        <end position="378"/>
    </location>
</feature>
<dbReference type="EMBL" id="JAHVHU010000011">
    <property type="protein sequence ID" value="MBY5958940.1"/>
    <property type="molecule type" value="Genomic_DNA"/>
</dbReference>
<dbReference type="RefSeq" id="WP_222580480.1">
    <property type="nucleotide sequence ID" value="NZ_JAHVHU010000011.1"/>
</dbReference>
<dbReference type="EC" id="2.4.-.-" evidence="10"/>
<feature type="transmembrane region" description="Helical" evidence="8">
    <location>
        <begin position="416"/>
        <end position="434"/>
    </location>
</feature>
<feature type="transmembrane region" description="Helical" evidence="8">
    <location>
        <begin position="296"/>
        <end position="315"/>
    </location>
</feature>
<dbReference type="Proteomes" id="UP000753961">
    <property type="component" value="Unassembled WGS sequence"/>
</dbReference>
<evidence type="ECO:0000256" key="5">
    <source>
        <dbReference type="ARBA" id="ARBA00022692"/>
    </source>
</evidence>
<evidence type="ECO:0000313" key="10">
    <source>
        <dbReference type="EMBL" id="MBY5958940.1"/>
    </source>
</evidence>
<name>A0A953HUZ1_9BACT</name>
<evidence type="ECO:0000256" key="2">
    <source>
        <dbReference type="ARBA" id="ARBA00022475"/>
    </source>
</evidence>
<dbReference type="PANTHER" id="PTHR33908">
    <property type="entry name" value="MANNOSYLTRANSFERASE YKCB-RELATED"/>
    <property type="match status" value="1"/>
</dbReference>
<dbReference type="InterPro" id="IPR050297">
    <property type="entry name" value="LipidA_mod_glycosyltrf_83"/>
</dbReference>
<evidence type="ECO:0000256" key="4">
    <source>
        <dbReference type="ARBA" id="ARBA00022679"/>
    </source>
</evidence>
<feature type="transmembrane region" description="Helical" evidence="8">
    <location>
        <begin position="85"/>
        <end position="104"/>
    </location>
</feature>
<dbReference type="GO" id="GO:0009103">
    <property type="term" value="P:lipopolysaccharide biosynthetic process"/>
    <property type="evidence" value="ECO:0007669"/>
    <property type="project" value="UniProtKB-ARBA"/>
</dbReference>
<dbReference type="GO" id="GO:0016763">
    <property type="term" value="F:pentosyltransferase activity"/>
    <property type="evidence" value="ECO:0007669"/>
    <property type="project" value="TreeGrafter"/>
</dbReference>
<feature type="transmembrane region" description="Helical" evidence="8">
    <location>
        <begin position="214"/>
        <end position="232"/>
    </location>
</feature>
<organism evidence="10 11">
    <name type="scientific">Membranihabitans marinus</name>
    <dbReference type="NCBI Taxonomy" id="1227546"/>
    <lineage>
        <taxon>Bacteria</taxon>
        <taxon>Pseudomonadati</taxon>
        <taxon>Bacteroidota</taxon>
        <taxon>Saprospiria</taxon>
        <taxon>Saprospirales</taxon>
        <taxon>Saprospiraceae</taxon>
        <taxon>Membranihabitans</taxon>
    </lineage>
</organism>
<keyword evidence="6 8" id="KW-1133">Transmembrane helix</keyword>
<feature type="transmembrane region" description="Helical" evidence="8">
    <location>
        <begin position="7"/>
        <end position="27"/>
    </location>
</feature>
<evidence type="ECO:0000313" key="11">
    <source>
        <dbReference type="Proteomes" id="UP000753961"/>
    </source>
</evidence>
<keyword evidence="11" id="KW-1185">Reference proteome</keyword>
<keyword evidence="7 8" id="KW-0472">Membrane</keyword>
<feature type="transmembrane region" description="Helical" evidence="8">
    <location>
        <begin position="321"/>
        <end position="339"/>
    </location>
</feature>